<name>A0A2W4QDD7_9GAMM</name>
<dbReference type="AlphaFoldDB" id="A0A2W4QDD7"/>
<sequence>MPPATLQRRSIRLSKALIEDFKFIADANGLKYQTLMRQTLARFAEAEKRQMQNKAASQQRSARKFA</sequence>
<proteinExistence type="predicted"/>
<dbReference type="EMBL" id="QJPH01000584">
    <property type="protein sequence ID" value="PZN69196.1"/>
    <property type="molecule type" value="Genomic_DNA"/>
</dbReference>
<gene>
    <name evidence="1" type="ORF">DM484_30190</name>
</gene>
<comment type="caution">
    <text evidence="1">The sequence shown here is derived from an EMBL/GenBank/DDBJ whole genome shotgun (WGS) entry which is preliminary data.</text>
</comment>
<dbReference type="Proteomes" id="UP000249396">
    <property type="component" value="Unassembled WGS sequence"/>
</dbReference>
<accession>A0A2W4QDD7</accession>
<protein>
    <submittedName>
        <fullName evidence="1">Uncharacterized protein</fullName>
    </submittedName>
</protein>
<evidence type="ECO:0000313" key="2">
    <source>
        <dbReference type="Proteomes" id="UP000249396"/>
    </source>
</evidence>
<reference evidence="1 2" key="1">
    <citation type="journal article" date="2018" name="Aquat. Microb. Ecol.">
        <title>Gammaproteobacterial methanotrophs dominate.</title>
        <authorList>
            <person name="Rissanen A.J."/>
            <person name="Saarenheimo J."/>
            <person name="Tiirola M."/>
            <person name="Peura S."/>
            <person name="Aalto S.L."/>
            <person name="Karvinen A."/>
            <person name="Nykanen H."/>
        </authorList>
    </citation>
    <scope>NUCLEOTIDE SEQUENCE [LARGE SCALE GENOMIC DNA]</scope>
    <source>
        <strain evidence="1">AMbin10</strain>
    </source>
</reference>
<evidence type="ECO:0000313" key="1">
    <source>
        <dbReference type="EMBL" id="PZN69196.1"/>
    </source>
</evidence>
<organism evidence="1 2">
    <name type="scientific">Candidatus Methylumidiphilus alinenensis</name>
    <dbReference type="NCBI Taxonomy" id="2202197"/>
    <lineage>
        <taxon>Bacteria</taxon>
        <taxon>Pseudomonadati</taxon>
        <taxon>Pseudomonadota</taxon>
        <taxon>Gammaproteobacteria</taxon>
        <taxon>Methylococcales</taxon>
        <taxon>Candidatus Methylumidiphilus</taxon>
    </lineage>
</organism>